<evidence type="ECO:0000256" key="3">
    <source>
        <dbReference type="ARBA" id="ARBA00022692"/>
    </source>
</evidence>
<keyword evidence="5 7" id="KW-0472">Membrane</keyword>
<dbReference type="GO" id="GO:0005886">
    <property type="term" value="C:plasma membrane"/>
    <property type="evidence" value="ECO:0007669"/>
    <property type="project" value="UniProtKB-SubCell"/>
</dbReference>
<feature type="transmembrane region" description="Helical" evidence="7">
    <location>
        <begin position="198"/>
        <end position="216"/>
    </location>
</feature>
<dbReference type="EMBL" id="AUWU02000008">
    <property type="protein sequence ID" value="KAH0569845.1"/>
    <property type="molecule type" value="Genomic_DNA"/>
</dbReference>
<feature type="transmembrane region" description="Helical" evidence="7">
    <location>
        <begin position="434"/>
        <end position="453"/>
    </location>
</feature>
<feature type="region of interest" description="Disordered" evidence="6">
    <location>
        <begin position="569"/>
        <end position="596"/>
    </location>
</feature>
<keyword evidence="2" id="KW-1003">Cell membrane</keyword>
<keyword evidence="3 7" id="KW-0812">Transmembrane</keyword>
<evidence type="ECO:0000256" key="5">
    <source>
        <dbReference type="ARBA" id="ARBA00023136"/>
    </source>
</evidence>
<proteinExistence type="predicted"/>
<dbReference type="Proteomes" id="UP000018208">
    <property type="component" value="Unassembled WGS sequence"/>
</dbReference>
<protein>
    <submittedName>
        <fullName evidence="8">Transmembrane domain-containing protein</fullName>
    </submittedName>
</protein>
<feature type="transmembrane region" description="Helical" evidence="7">
    <location>
        <begin position="120"/>
        <end position="145"/>
    </location>
</feature>
<feature type="compositionally biased region" description="Low complexity" evidence="6">
    <location>
        <begin position="11"/>
        <end position="24"/>
    </location>
</feature>
<evidence type="ECO:0000256" key="2">
    <source>
        <dbReference type="ARBA" id="ARBA00022475"/>
    </source>
</evidence>
<dbReference type="EMBL" id="KI545975">
    <property type="protein sequence ID" value="EST48863.1"/>
    <property type="molecule type" value="Genomic_DNA"/>
</dbReference>
<evidence type="ECO:0000256" key="4">
    <source>
        <dbReference type="ARBA" id="ARBA00022989"/>
    </source>
</evidence>
<evidence type="ECO:0000256" key="7">
    <source>
        <dbReference type="SAM" id="Phobius"/>
    </source>
</evidence>
<evidence type="ECO:0000256" key="6">
    <source>
        <dbReference type="SAM" id="MobiDB-lite"/>
    </source>
</evidence>
<reference evidence="9" key="2">
    <citation type="submission" date="2020-12" db="EMBL/GenBank/DDBJ databases">
        <title>New Spironucleus salmonicida genome in near-complete chromosomes.</title>
        <authorList>
            <person name="Xu F."/>
            <person name="Kurt Z."/>
            <person name="Jimenez-Gonzalez A."/>
            <person name="Astvaldsson A."/>
            <person name="Andersson J.O."/>
            <person name="Svard S.G."/>
        </authorList>
    </citation>
    <scope>NUCLEOTIDE SEQUENCE</scope>
    <source>
        <strain evidence="9">ATCC 50377</strain>
    </source>
</reference>
<dbReference type="AlphaFoldDB" id="V6LX86"/>
<feature type="transmembrane region" description="Helical" evidence="7">
    <location>
        <begin position="396"/>
        <end position="422"/>
    </location>
</feature>
<feature type="transmembrane region" description="Helical" evidence="7">
    <location>
        <begin position="222"/>
        <end position="241"/>
    </location>
</feature>
<feature type="compositionally biased region" description="Polar residues" evidence="6">
    <location>
        <begin position="575"/>
        <end position="596"/>
    </location>
</feature>
<keyword evidence="4 7" id="KW-1133">Transmembrane helix</keyword>
<name>V6LX86_9EUKA</name>
<evidence type="ECO:0000313" key="10">
    <source>
        <dbReference type="Proteomes" id="UP000018208"/>
    </source>
</evidence>
<feature type="transmembrane region" description="Helical" evidence="7">
    <location>
        <begin position="465"/>
        <end position="488"/>
    </location>
</feature>
<dbReference type="PANTHER" id="PTHR43823">
    <property type="entry name" value="SPORULATION PROTEIN YKVU"/>
    <property type="match status" value="1"/>
</dbReference>
<feature type="transmembrane region" description="Helical" evidence="7">
    <location>
        <begin position="88"/>
        <end position="108"/>
    </location>
</feature>
<dbReference type="InterPro" id="IPR051327">
    <property type="entry name" value="MATE_MepA_subfamily"/>
</dbReference>
<feature type="compositionally biased region" description="Basic and acidic residues" evidence="6">
    <location>
        <begin position="1"/>
        <end position="10"/>
    </location>
</feature>
<comment type="subcellular location">
    <subcellularLocation>
        <location evidence="1">Cell membrane</location>
        <topology evidence="1">Multi-pass membrane protein</topology>
    </subcellularLocation>
</comment>
<reference evidence="8 9" key="1">
    <citation type="journal article" date="2014" name="PLoS Genet.">
        <title>The Genome of Spironucleus salmonicida Highlights a Fish Pathogen Adapted to Fluctuating Environments.</title>
        <authorList>
            <person name="Xu F."/>
            <person name="Jerlstrom-Hultqvist J."/>
            <person name="Einarsson E."/>
            <person name="Astvaldsson A."/>
            <person name="Svard S.G."/>
            <person name="Andersson J.O."/>
        </authorList>
    </citation>
    <scope>NUCLEOTIDE SEQUENCE</scope>
    <source>
        <strain evidence="9">ATCC 50377</strain>
    </source>
</reference>
<evidence type="ECO:0000313" key="8">
    <source>
        <dbReference type="EMBL" id="EST48863.1"/>
    </source>
</evidence>
<dbReference type="PANTHER" id="PTHR43823:SF3">
    <property type="entry name" value="MULTIDRUG EXPORT PROTEIN MEPA"/>
    <property type="match status" value="1"/>
</dbReference>
<evidence type="ECO:0000256" key="1">
    <source>
        <dbReference type="ARBA" id="ARBA00004651"/>
    </source>
</evidence>
<gene>
    <name evidence="8" type="ORF">SS50377_10963</name>
    <name evidence="9" type="ORF">SS50377_27817</name>
</gene>
<feature type="transmembrane region" description="Helical" evidence="7">
    <location>
        <begin position="157"/>
        <end position="177"/>
    </location>
</feature>
<feature type="region of interest" description="Disordered" evidence="6">
    <location>
        <begin position="1"/>
        <end position="26"/>
    </location>
</feature>
<evidence type="ECO:0000313" key="9">
    <source>
        <dbReference type="EMBL" id="KAH0569845.1"/>
    </source>
</evidence>
<organism evidence="8">
    <name type="scientific">Spironucleus salmonicida</name>
    <dbReference type="NCBI Taxonomy" id="348837"/>
    <lineage>
        <taxon>Eukaryota</taxon>
        <taxon>Metamonada</taxon>
        <taxon>Diplomonadida</taxon>
        <taxon>Hexamitidae</taxon>
        <taxon>Hexamitinae</taxon>
        <taxon>Spironucleus</taxon>
    </lineage>
</organism>
<sequence>MDGDNADRGSEMSFGSSSGSSSASKHAQVDEITLRMGTDPIKQLIPRSYPVHLVSHLLPQISKTIEIAVVTRFLGIEAVQPMILLQPIYELISMHISFALASSANIFASRNISKNQIVAANIYFAHYFVAAFVWGMIAIVLYFAALQTFFTSEIVGQYLLIRAGVASITNIFSRSLTPFLKSESRYFVVLIRDITEQLLFIGFLVNCYVNSTYIGISLTNAAIAYIVSNGIITIWMFILIMKYNFLDVEYRGVLKFQFKRLSPIRPKILLQIIANCFTPLLNVATDSILMLEAVLFVQYLVKQEDYKLIQNVRLLVFTRVKALLQSLHFAFRDVFAQLAGYNMGVKKVTRIYETFVWTVIYQYAITIPICLIAIYVSQFLAEGILPIPPEEKTPFFYYNIKQSVSAAMAGAWCMLLPIPYYLSIAFMQLESKSLMSALLQLPMLVFGCGYLYYTLYEIADNSPLYLIIALAEVINAIIGYGFIVFYFIKYSKLHKLNKNRKDPTQDTVAAQAAANDEIRQSVMVELTKTADQEEEDKKTKERQSVTNLFNKNVALRSSKQFMSLRESVGGETLQGGDSRQSTVRVSQLNRDSVAMQ</sequence>
<dbReference type="VEuPathDB" id="GiardiaDB:SS50377_27817"/>
<feature type="transmembrane region" description="Helical" evidence="7">
    <location>
        <begin position="355"/>
        <end position="376"/>
    </location>
</feature>
<keyword evidence="10" id="KW-1185">Reference proteome</keyword>
<accession>V6LX86</accession>